<dbReference type="KEGG" id="tbr:Tb09.160.5380"/>
<sequence>MKVISLFLAVCLTVFGIVTGTVEGQPSGKAMTLKGAETLCNLSHALRVVSAEILKKHQNATGMVDKFREWRHRHGVKGRTWKAIVQGLEKIGVVNGSEMKNVKKTYVEMEKVMNNMDNALQVMDASFLDIVRVSYHVVNASLSIGQVLRDLVVLFEKTKDEESKWCCLVKEAGSSGGENGCGSGGEGNCKYEAAEAPNKCNMSFTEDNSDDGILSVLKKYTANREVELTADNSTKCWIMGTEKVANGGPGSFIVGTTGGFVTYKKDSAVILKSSDMVRELIKNYTLVRRGYESITKQYRDVQPTLTSFAKHENKLKELLTQSPIVRRYFKESGKKRKGGEDEDDVIDEEGFKMRKQHAIIGLIFFAEMLVM</sequence>
<dbReference type="Proteomes" id="UP000008524">
    <property type="component" value="Chromosome 9"/>
</dbReference>
<dbReference type="RefSeq" id="XP_827086.1">
    <property type="nucleotide sequence ID" value="XM_821993.1"/>
</dbReference>
<evidence type="ECO:0000313" key="3">
    <source>
        <dbReference type="Proteomes" id="UP000008524"/>
    </source>
</evidence>
<feature type="chain" id="PRO_5004221939" evidence="1">
    <location>
        <begin position="25"/>
        <end position="371"/>
    </location>
</feature>
<dbReference type="InParanoid" id="Q38EL4"/>
<organism evidence="2 3">
    <name type="scientific">Trypanosoma brucei brucei (strain 927/4 GUTat10.1)</name>
    <dbReference type="NCBI Taxonomy" id="185431"/>
    <lineage>
        <taxon>Eukaryota</taxon>
        <taxon>Discoba</taxon>
        <taxon>Euglenozoa</taxon>
        <taxon>Kinetoplastea</taxon>
        <taxon>Metakinetoplastina</taxon>
        <taxon>Trypanosomatida</taxon>
        <taxon>Trypanosomatidae</taxon>
        <taxon>Trypanosoma</taxon>
    </lineage>
</organism>
<gene>
    <name evidence="2" type="ORF">Tb09.160.5380</name>
</gene>
<dbReference type="GeneID" id="3660100"/>
<dbReference type="VEuPathDB" id="TriTrypDB:Tb927.9.7320"/>
<accession>Q38EL4</accession>
<keyword evidence="3" id="KW-1185">Reference proteome</keyword>
<name>Q38EL4_TRYB2</name>
<keyword evidence="1" id="KW-0732">Signal</keyword>
<proteinExistence type="predicted"/>
<dbReference type="PaxDb" id="5691-EAN76756"/>
<dbReference type="EMBL" id="CM000207">
    <property type="protein sequence ID" value="EAN76756.1"/>
    <property type="molecule type" value="Genomic_DNA"/>
</dbReference>
<feature type="signal peptide" evidence="1">
    <location>
        <begin position="1"/>
        <end position="24"/>
    </location>
</feature>
<reference evidence="2 3" key="2">
    <citation type="journal article" date="2005" name="Science">
        <title>The genome of the African trypanosome Trypanosoma brucei.</title>
        <authorList>
            <person name="Berriman M."/>
            <person name="Ghedin E."/>
            <person name="Hertz-Fowler C."/>
            <person name="Blandin G."/>
            <person name="Renauld H."/>
            <person name="Bartholomeu D.C."/>
            <person name="Lennard N.J."/>
            <person name="Caler E."/>
            <person name="Hamlin N.E."/>
            <person name="Haas B."/>
            <person name="Bohme U."/>
            <person name="Hannick L."/>
            <person name="Aslett M.A."/>
            <person name="Shallom J."/>
            <person name="Marcello L."/>
            <person name="Hou L."/>
            <person name="Wickstead B."/>
            <person name="Alsmark U.C."/>
            <person name="Arrowsmith C."/>
            <person name="Atkin R.J."/>
            <person name="Barron A.J."/>
            <person name="Bringaud F."/>
            <person name="Brooks K."/>
            <person name="Carrington M."/>
            <person name="Cherevach I."/>
            <person name="Chillingworth T.J."/>
            <person name="Churcher C."/>
            <person name="Clark L.N."/>
            <person name="Corton C.H."/>
            <person name="Cronin A."/>
            <person name="Davies R.M."/>
            <person name="Doggett J."/>
            <person name="Djikeng A."/>
            <person name="Feldblyum T."/>
            <person name="Field M.C."/>
            <person name="Fraser A."/>
            <person name="Goodhead I."/>
            <person name="Hance Z."/>
            <person name="Harper D."/>
            <person name="Harris B.R."/>
            <person name="Hauser H."/>
            <person name="Hostetler J."/>
            <person name="Ivens A."/>
            <person name="Jagels K."/>
            <person name="Johnson D."/>
            <person name="Johnson J."/>
            <person name="Jones K."/>
            <person name="Kerhornou A.X."/>
            <person name="Koo H."/>
            <person name="Larke N."/>
            <person name="Landfear S."/>
            <person name="Larkin C."/>
            <person name="Leech V."/>
            <person name="Line A."/>
            <person name="Lord A."/>
            <person name="Macleod A."/>
            <person name="Mooney P.J."/>
            <person name="Moule S."/>
            <person name="Martin D.M."/>
            <person name="Morgan G.W."/>
            <person name="Mungall K."/>
            <person name="Norbertczak H."/>
            <person name="Ormond D."/>
            <person name="Pai G."/>
            <person name="Peacock C.S."/>
            <person name="Peterson J."/>
            <person name="Quail M.A."/>
            <person name="Rabbinowitsch E."/>
            <person name="Rajandream M.A."/>
            <person name="Reitter C."/>
            <person name="Salzberg S.L."/>
            <person name="Sanders M."/>
            <person name="Schobel S."/>
            <person name="Sharp S."/>
            <person name="Simmonds M."/>
            <person name="Simpson A.J."/>
            <person name="Tallon L."/>
            <person name="Turner C.M."/>
            <person name="Tait A."/>
            <person name="Tivey A.R."/>
            <person name="Van Aken S."/>
            <person name="Walker D."/>
            <person name="Wanless D."/>
            <person name="Wang S."/>
            <person name="White B."/>
            <person name="White O."/>
            <person name="Whitehead S."/>
            <person name="Woodward J."/>
            <person name="Wortman J."/>
            <person name="Adams M.D."/>
            <person name="Embley T.M."/>
            <person name="Gull K."/>
            <person name="Ullu E."/>
            <person name="Barry J.D."/>
            <person name="Fairlamb A.H."/>
            <person name="Opperdoes F."/>
            <person name="Barrell B.G."/>
            <person name="Donelson J.E."/>
            <person name="Hall N."/>
            <person name="Fraser C.M."/>
            <person name="Melville S.E."/>
            <person name="El-Sayed N.M."/>
        </authorList>
    </citation>
    <scope>NUCLEOTIDE SEQUENCE [LARGE SCALE GENOMIC DNA]</scope>
    <source>
        <strain evidence="2 3">927/4 GUTat10.1</strain>
    </source>
</reference>
<evidence type="ECO:0000313" key="2">
    <source>
        <dbReference type="EMBL" id="EAN76756.1"/>
    </source>
</evidence>
<protein>
    <submittedName>
        <fullName evidence="2">Expression site-associated gene 11 (ESAG11) protein, putative</fullName>
    </submittedName>
</protein>
<reference evidence="2 3" key="1">
    <citation type="journal article" date="2005" name="Science">
        <title>Comparative genomics of trypanosomatid parasitic protozoa.</title>
        <authorList>
            <person name="El-Sayed N.M."/>
            <person name="Myler P.J."/>
            <person name="Blandin G."/>
            <person name="Berriman M."/>
            <person name="Crabtree J."/>
            <person name="Aggarwal G."/>
            <person name="Caler E."/>
            <person name="Renauld H."/>
            <person name="Worthey E.A."/>
            <person name="Hertz-Fowler C."/>
            <person name="Ghedin E."/>
            <person name="Peacock C."/>
            <person name="Bartholomeu D.C."/>
            <person name="Haas B.J."/>
            <person name="Tran A.N."/>
            <person name="Wortman J.R."/>
            <person name="Alsmark U.C."/>
            <person name="Angiuoli S."/>
            <person name="Anupama A."/>
            <person name="Badger J."/>
            <person name="Bringaud F."/>
            <person name="Cadag E."/>
            <person name="Carlton J.M."/>
            <person name="Cerqueira G.C."/>
            <person name="Creasy T."/>
            <person name="Delcher A.L."/>
            <person name="Djikeng A."/>
            <person name="Embley T.M."/>
            <person name="Hauser C."/>
            <person name="Ivens A.C."/>
            <person name="Kummerfeld S.K."/>
            <person name="Pereira-Leal J.B."/>
            <person name="Nilsson D."/>
            <person name="Peterson J."/>
            <person name="Salzberg S.L."/>
            <person name="Shallom J."/>
            <person name="Silva J.C."/>
            <person name="Sundaram J."/>
            <person name="Westenberger S."/>
            <person name="White O."/>
            <person name="Melville S.E."/>
            <person name="Donelson J.E."/>
            <person name="Andersson B."/>
            <person name="Stuart K.D."/>
            <person name="Hall N."/>
        </authorList>
    </citation>
    <scope>NUCLEOTIDE SEQUENCE [LARGE SCALE GENOMIC DNA]</scope>
    <source>
        <strain evidence="2 3">927/4 GUTat10.1</strain>
    </source>
</reference>
<evidence type="ECO:0000256" key="1">
    <source>
        <dbReference type="SAM" id="SignalP"/>
    </source>
</evidence>
<dbReference type="AlphaFoldDB" id="Q38EL4"/>